<name>A0A1X0VD57_LEUPS</name>
<feature type="transmembrane region" description="Helical" evidence="10">
    <location>
        <begin position="88"/>
        <end position="111"/>
    </location>
</feature>
<dbReference type="GO" id="GO:0046872">
    <property type="term" value="F:metal ion binding"/>
    <property type="evidence" value="ECO:0007669"/>
    <property type="project" value="UniProtKB-KW"/>
</dbReference>
<evidence type="ECO:0000256" key="2">
    <source>
        <dbReference type="ARBA" id="ARBA00022475"/>
    </source>
</evidence>
<proteinExistence type="inferred from homology"/>
<keyword evidence="10" id="KW-0406">Ion transport</keyword>
<reference evidence="11 12" key="1">
    <citation type="journal article" date="2017" name="Front. Microbiol.">
        <title>Genomic Characterization of Dairy Associated Leuconostoc Species and Diversity of Leuconostocs in Undefined Mixed Mesophilic Starter Cultures.</title>
        <authorList>
            <person name="Frantzen C.A."/>
            <person name="Kot W."/>
            <person name="Pedersen T.B."/>
            <person name="Ardo Y.M."/>
            <person name="Broadbent J.R."/>
            <person name="Neve H."/>
            <person name="Hansen L.H."/>
            <person name="Dal Bello F."/>
            <person name="Ostlie H.M."/>
            <person name="Kleppen H.P."/>
            <person name="Vogensen F.K."/>
            <person name="Holo H."/>
        </authorList>
    </citation>
    <scope>NUCLEOTIDE SEQUENCE [LARGE SCALE GENOMIC DNA]</scope>
    <source>
        <strain evidence="11 12">LMGCF08</strain>
    </source>
</reference>
<protein>
    <recommendedName>
        <fullName evidence="10">Fluoride-specific ion channel FluC</fullName>
    </recommendedName>
</protein>
<evidence type="ECO:0000256" key="7">
    <source>
        <dbReference type="ARBA" id="ARBA00035120"/>
    </source>
</evidence>
<keyword evidence="10" id="KW-0915">Sodium</keyword>
<evidence type="ECO:0000256" key="1">
    <source>
        <dbReference type="ARBA" id="ARBA00004651"/>
    </source>
</evidence>
<feature type="transmembrane region" description="Helical" evidence="10">
    <location>
        <begin position="56"/>
        <end position="76"/>
    </location>
</feature>
<dbReference type="Pfam" id="PF02537">
    <property type="entry name" value="CRCB"/>
    <property type="match status" value="1"/>
</dbReference>
<evidence type="ECO:0000256" key="9">
    <source>
        <dbReference type="ARBA" id="ARBA00049940"/>
    </source>
</evidence>
<dbReference type="InterPro" id="IPR003691">
    <property type="entry name" value="FluC"/>
</dbReference>
<evidence type="ECO:0000256" key="8">
    <source>
        <dbReference type="ARBA" id="ARBA00035585"/>
    </source>
</evidence>
<dbReference type="GeneID" id="97231521"/>
<feature type="binding site" evidence="10">
    <location>
        <position position="67"/>
    </location>
    <ligand>
        <name>Na(+)</name>
        <dbReference type="ChEBI" id="CHEBI:29101"/>
        <note>structural</note>
    </ligand>
</feature>
<comment type="activity regulation">
    <text evidence="10">Na(+) is not transported, but it plays an essential structural role and its presence is essential for fluoride channel function.</text>
</comment>
<dbReference type="HAMAP" id="MF_00454">
    <property type="entry name" value="FluC"/>
    <property type="match status" value="1"/>
</dbReference>
<evidence type="ECO:0000313" key="11">
    <source>
        <dbReference type="EMBL" id="ORI97516.1"/>
    </source>
</evidence>
<keyword evidence="10" id="KW-0479">Metal-binding</keyword>
<comment type="catalytic activity">
    <reaction evidence="8">
        <text>fluoride(in) = fluoride(out)</text>
        <dbReference type="Rhea" id="RHEA:76159"/>
        <dbReference type="ChEBI" id="CHEBI:17051"/>
    </reaction>
    <physiologicalReaction direction="left-to-right" evidence="8">
        <dbReference type="Rhea" id="RHEA:76160"/>
    </physiologicalReaction>
</comment>
<accession>A0A1X0VD57</accession>
<gene>
    <name evidence="10" type="primary">fluC</name>
    <name evidence="10" type="synonym">crcB</name>
    <name evidence="11" type="ORF">BMR96_06875</name>
</gene>
<comment type="caution">
    <text evidence="11">The sequence shown here is derived from an EMBL/GenBank/DDBJ whole genome shotgun (WGS) entry which is preliminary data.</text>
</comment>
<feature type="binding site" evidence="10">
    <location>
        <position position="70"/>
    </location>
    <ligand>
        <name>Na(+)</name>
        <dbReference type="ChEBI" id="CHEBI:29101"/>
        <note>structural</note>
    </ligand>
</feature>
<keyword evidence="2 10" id="KW-1003">Cell membrane</keyword>
<evidence type="ECO:0000256" key="10">
    <source>
        <dbReference type="HAMAP-Rule" id="MF_00454"/>
    </source>
</evidence>
<keyword evidence="6 10" id="KW-0407">Ion channel</keyword>
<keyword evidence="10" id="KW-0813">Transport</keyword>
<comment type="function">
    <text evidence="9 10">Fluoride-specific ion channel. Important for reducing fluoride concentration in the cell, thus reducing its toxicity.</text>
</comment>
<dbReference type="RefSeq" id="WP_004911893.1">
    <property type="nucleotide sequence ID" value="NZ_MPLS01000023.1"/>
</dbReference>
<evidence type="ECO:0000256" key="5">
    <source>
        <dbReference type="ARBA" id="ARBA00023136"/>
    </source>
</evidence>
<keyword evidence="3 10" id="KW-0812">Transmembrane</keyword>
<dbReference type="EMBL" id="MPLS01000023">
    <property type="protein sequence ID" value="ORI97516.1"/>
    <property type="molecule type" value="Genomic_DNA"/>
</dbReference>
<organism evidence="11 12">
    <name type="scientific">Leuconostoc pseudomesenteroides</name>
    <dbReference type="NCBI Taxonomy" id="33968"/>
    <lineage>
        <taxon>Bacteria</taxon>
        <taxon>Bacillati</taxon>
        <taxon>Bacillota</taxon>
        <taxon>Bacilli</taxon>
        <taxon>Lactobacillales</taxon>
        <taxon>Lactobacillaceae</taxon>
        <taxon>Leuconostoc</taxon>
    </lineage>
</organism>
<evidence type="ECO:0000256" key="4">
    <source>
        <dbReference type="ARBA" id="ARBA00022989"/>
    </source>
</evidence>
<dbReference type="Proteomes" id="UP000192288">
    <property type="component" value="Unassembled WGS sequence"/>
</dbReference>
<feature type="transmembrane region" description="Helical" evidence="10">
    <location>
        <begin position="6"/>
        <end position="24"/>
    </location>
</feature>
<dbReference type="GO" id="GO:0005886">
    <property type="term" value="C:plasma membrane"/>
    <property type="evidence" value="ECO:0007669"/>
    <property type="project" value="UniProtKB-SubCell"/>
</dbReference>
<comment type="similarity">
    <text evidence="7 10">Belongs to the fluoride channel Fluc/FEX (TC 1.A.43) family.</text>
</comment>
<evidence type="ECO:0000313" key="12">
    <source>
        <dbReference type="Proteomes" id="UP000192288"/>
    </source>
</evidence>
<keyword evidence="4 10" id="KW-1133">Transmembrane helix</keyword>
<dbReference type="eggNOG" id="COG0239">
    <property type="taxonomic scope" value="Bacteria"/>
</dbReference>
<dbReference type="GO" id="GO:0062054">
    <property type="term" value="F:fluoride channel activity"/>
    <property type="evidence" value="ECO:0007669"/>
    <property type="project" value="UniProtKB-UniRule"/>
</dbReference>
<dbReference type="AlphaFoldDB" id="A0A1X0VD57"/>
<evidence type="ECO:0000256" key="3">
    <source>
        <dbReference type="ARBA" id="ARBA00022692"/>
    </source>
</evidence>
<sequence>MTLLIVAIGAGLGTMLRYLTVTFWSTKPQYLTAIFAVNMVGAFFMGILMATGATNALHHFWSTGVLGGLTTFSTMMTQSEQHATLQQLLYLLIQLVGGLVIFGLGFALATFL</sequence>
<dbReference type="STRING" id="33968.BMS77_07440"/>
<comment type="subcellular location">
    <subcellularLocation>
        <location evidence="1 10">Cell membrane</location>
        <topology evidence="1 10">Multi-pass membrane protein</topology>
    </subcellularLocation>
</comment>
<keyword evidence="5 10" id="KW-0472">Membrane</keyword>
<dbReference type="GO" id="GO:0140114">
    <property type="term" value="P:cellular detoxification of fluoride"/>
    <property type="evidence" value="ECO:0007669"/>
    <property type="project" value="UniProtKB-UniRule"/>
</dbReference>
<feature type="transmembrane region" description="Helical" evidence="10">
    <location>
        <begin position="31"/>
        <end position="50"/>
    </location>
</feature>
<evidence type="ECO:0000256" key="6">
    <source>
        <dbReference type="ARBA" id="ARBA00023303"/>
    </source>
</evidence>